<dbReference type="InterPro" id="IPR011051">
    <property type="entry name" value="RmlC_Cupin_sf"/>
</dbReference>
<dbReference type="AlphaFoldDB" id="A0A5M8PT17"/>
<protein>
    <submittedName>
        <fullName evidence="1">Uncharacterized protein</fullName>
    </submittedName>
</protein>
<organism evidence="1 2">
    <name type="scientific">Lasallia pustulata</name>
    <dbReference type="NCBI Taxonomy" id="136370"/>
    <lineage>
        <taxon>Eukaryota</taxon>
        <taxon>Fungi</taxon>
        <taxon>Dikarya</taxon>
        <taxon>Ascomycota</taxon>
        <taxon>Pezizomycotina</taxon>
        <taxon>Lecanoromycetes</taxon>
        <taxon>OSLEUM clade</taxon>
        <taxon>Umbilicariomycetidae</taxon>
        <taxon>Umbilicariales</taxon>
        <taxon>Umbilicariaceae</taxon>
        <taxon>Lasallia</taxon>
    </lineage>
</organism>
<dbReference type="EMBL" id="VXIT01000005">
    <property type="protein sequence ID" value="KAA6412726.1"/>
    <property type="molecule type" value="Genomic_DNA"/>
</dbReference>
<name>A0A5M8PT17_9LECA</name>
<sequence length="155" mass="17238">MTYLGRKPKAEITGLACSYTPPDLLCGDRYQETLKLNGDEIRGIIMIIGGPLRISNPFQSVDSTKAVARRLSSTEARREPNTQYTRGAGIMKRQNARVETFVVGQDVEGLLISETVVPGFEIHDHDFMPAETLPDLVSAEQSDELHWLLMSFEGL</sequence>
<dbReference type="SUPFAM" id="SSF51182">
    <property type="entry name" value="RmlC-like cupins"/>
    <property type="match status" value="1"/>
</dbReference>
<dbReference type="Proteomes" id="UP000324767">
    <property type="component" value="Unassembled WGS sequence"/>
</dbReference>
<accession>A0A5M8PT17</accession>
<proteinExistence type="predicted"/>
<reference evidence="1 2" key="1">
    <citation type="submission" date="2019-09" db="EMBL/GenBank/DDBJ databases">
        <title>The hologenome of the rock-dwelling lichen Lasallia pustulata.</title>
        <authorList>
            <person name="Greshake Tzovaras B."/>
            <person name="Segers F."/>
            <person name="Bicker A."/>
            <person name="Dal Grande F."/>
            <person name="Otte J."/>
            <person name="Hankeln T."/>
            <person name="Schmitt I."/>
            <person name="Ebersberger I."/>
        </authorList>
    </citation>
    <scope>NUCLEOTIDE SEQUENCE [LARGE SCALE GENOMIC DNA]</scope>
    <source>
        <strain evidence="1">A1-1</strain>
    </source>
</reference>
<dbReference type="Gene3D" id="2.60.120.10">
    <property type="entry name" value="Jelly Rolls"/>
    <property type="match status" value="1"/>
</dbReference>
<dbReference type="InterPro" id="IPR014710">
    <property type="entry name" value="RmlC-like_jellyroll"/>
</dbReference>
<gene>
    <name evidence="1" type="ORF">FRX48_03718</name>
</gene>
<evidence type="ECO:0000313" key="1">
    <source>
        <dbReference type="EMBL" id="KAA6412726.1"/>
    </source>
</evidence>
<dbReference type="OrthoDB" id="6614653at2759"/>
<comment type="caution">
    <text evidence="1">The sequence shown here is derived from an EMBL/GenBank/DDBJ whole genome shotgun (WGS) entry which is preliminary data.</text>
</comment>
<evidence type="ECO:0000313" key="2">
    <source>
        <dbReference type="Proteomes" id="UP000324767"/>
    </source>
</evidence>